<keyword evidence="2" id="KW-1133">Transmembrane helix</keyword>
<keyword evidence="4" id="KW-1185">Reference proteome</keyword>
<keyword evidence="2" id="KW-0472">Membrane</keyword>
<feature type="transmembrane region" description="Helical" evidence="2">
    <location>
        <begin position="67"/>
        <end position="86"/>
    </location>
</feature>
<reference evidence="3 4" key="1">
    <citation type="journal article" date="2023" name="Microbiol. Spectr.">
        <title>Synergy between Genome Mining, Metabolomics, and Bioinformatics Uncovers Antibacterial Chlorinated Carbazole Alkaloids and Their Biosynthetic Gene Cluster from Streptomyces tubbatahanensis sp. nov., a Novel Actinomycete Isolated from Sulu Sea, Philippines.</title>
        <authorList>
            <person name="Tenebro C.P."/>
            <person name="Trono D.J.V.L."/>
            <person name="Balida L.A.P."/>
            <person name="Bayog L.K.A."/>
            <person name="Bruna J.R."/>
            <person name="Sabido E.M."/>
            <person name="Caspe D.P.C."/>
            <person name="de Los Santos E.L.C."/>
            <person name="Saludes J.P."/>
            <person name="Dalisay D.S."/>
        </authorList>
    </citation>
    <scope>NUCLEOTIDE SEQUENCE [LARGE SCALE GENOMIC DNA]</scope>
    <source>
        <strain evidence="3 4">DSD3025</strain>
    </source>
</reference>
<gene>
    <name evidence="3" type="ORF">MMF93_24385</name>
</gene>
<dbReference type="Proteomes" id="UP001202244">
    <property type="component" value="Chromosome"/>
</dbReference>
<evidence type="ECO:0000313" key="3">
    <source>
        <dbReference type="EMBL" id="UNS99244.1"/>
    </source>
</evidence>
<keyword evidence="2" id="KW-0812">Transmembrane</keyword>
<accession>A0ABY3XXK8</accession>
<evidence type="ECO:0000313" key="4">
    <source>
        <dbReference type="Proteomes" id="UP001202244"/>
    </source>
</evidence>
<evidence type="ECO:0000256" key="1">
    <source>
        <dbReference type="SAM" id="MobiDB-lite"/>
    </source>
</evidence>
<dbReference type="EMBL" id="CP093846">
    <property type="protein sequence ID" value="UNS99244.1"/>
    <property type="molecule type" value="Genomic_DNA"/>
</dbReference>
<evidence type="ECO:0008006" key="5">
    <source>
        <dbReference type="Google" id="ProtNLM"/>
    </source>
</evidence>
<feature type="compositionally biased region" description="Basic residues" evidence="1">
    <location>
        <begin position="105"/>
        <end position="123"/>
    </location>
</feature>
<sequence length="123" mass="13331">MHLPDEQLRAGHIPTELYQQIPAGADPRKVVIVQEAPRNYRGPILLTLTITAGSVVVLLVAAFVVQIIAASFVAVLSASGGLSYTLNRANKTKGPKGRPVTARPSRGHSKRSPRPKRARSYRK</sequence>
<dbReference type="RefSeq" id="WP_242754791.1">
    <property type="nucleotide sequence ID" value="NZ_CP093846.1"/>
</dbReference>
<feature type="transmembrane region" description="Helical" evidence="2">
    <location>
        <begin position="44"/>
        <end position="61"/>
    </location>
</feature>
<evidence type="ECO:0000256" key="2">
    <source>
        <dbReference type="SAM" id="Phobius"/>
    </source>
</evidence>
<organism evidence="3 4">
    <name type="scientific">Streptomyces tubbatahanensis</name>
    <dbReference type="NCBI Taxonomy" id="2923272"/>
    <lineage>
        <taxon>Bacteria</taxon>
        <taxon>Bacillati</taxon>
        <taxon>Actinomycetota</taxon>
        <taxon>Actinomycetes</taxon>
        <taxon>Kitasatosporales</taxon>
        <taxon>Streptomycetaceae</taxon>
        <taxon>Streptomyces</taxon>
    </lineage>
</organism>
<proteinExistence type="predicted"/>
<protein>
    <recommendedName>
        <fullName evidence="5">DUF3040 domain-containing protein</fullName>
    </recommendedName>
</protein>
<name>A0ABY3XXK8_9ACTN</name>
<feature type="region of interest" description="Disordered" evidence="1">
    <location>
        <begin position="86"/>
        <end position="123"/>
    </location>
</feature>